<evidence type="ECO:0000313" key="4">
    <source>
        <dbReference type="EMBL" id="CAB9512378.1"/>
    </source>
</evidence>
<keyword evidence="1" id="KW-0862">Zinc</keyword>
<dbReference type="SUPFAM" id="SSF57850">
    <property type="entry name" value="RING/U-box"/>
    <property type="match status" value="1"/>
</dbReference>
<gene>
    <name evidence="4" type="ORF">SEMRO_533_G161630.2</name>
</gene>
<proteinExistence type="predicted"/>
<dbReference type="Gene3D" id="3.30.40.10">
    <property type="entry name" value="Zinc/RING finger domain, C3HC4 (zinc finger)"/>
    <property type="match status" value="1"/>
</dbReference>
<evidence type="ECO:0000256" key="1">
    <source>
        <dbReference type="PROSITE-ProRule" id="PRU00175"/>
    </source>
</evidence>
<keyword evidence="5" id="KW-1185">Reference proteome</keyword>
<dbReference type="GO" id="GO:0005634">
    <property type="term" value="C:nucleus"/>
    <property type="evidence" value="ECO:0007669"/>
    <property type="project" value="TreeGrafter"/>
</dbReference>
<feature type="region of interest" description="Disordered" evidence="2">
    <location>
        <begin position="111"/>
        <end position="136"/>
    </location>
</feature>
<dbReference type="GO" id="GO:0090734">
    <property type="term" value="C:site of DNA damage"/>
    <property type="evidence" value="ECO:0007669"/>
    <property type="project" value="TreeGrafter"/>
</dbReference>
<dbReference type="InterPro" id="IPR001841">
    <property type="entry name" value="Znf_RING"/>
</dbReference>
<feature type="domain" description="RING-type" evidence="3">
    <location>
        <begin position="6"/>
        <end position="67"/>
    </location>
</feature>
<dbReference type="InterPro" id="IPR013083">
    <property type="entry name" value="Znf_RING/FYVE/PHD"/>
</dbReference>
<evidence type="ECO:0000313" key="5">
    <source>
        <dbReference type="Proteomes" id="UP001153069"/>
    </source>
</evidence>
<dbReference type="AlphaFoldDB" id="A0A9N8HEU2"/>
<sequence length="335" mass="36455">MAQDTCAICLEPLIQHGSSDENMEAIGAAMCGHCFHCDCFWRWEQAKSSQNWRSMRYNAACPCPVCNQPVMEFIRLYITGDKSENERLKKELKNAKKKLAKERVRLQRAQDELKAATGARERTSSTIDRSISAPRSRRTFVPSNPFACGGEENDDIQALCDTVRLLLAMPSSPTPNRTITNAAAPRSYRAYESCPTVDYGTTVVSASSTDPVVPSTDRISLPPPPTSQVRSSRTLRSAPAGSGRDATSRGDAPSAGSVSATRSRAPPPRPDPTEADRRLRNARPSSPPLSELLWFPEFEPPSCRSSIDADGRSSARGSLITGGSSSRSDPPPLQN</sequence>
<name>A0A9N8HEU2_9STRA</name>
<dbReference type="PROSITE" id="PS50089">
    <property type="entry name" value="ZF_RING_2"/>
    <property type="match status" value="1"/>
</dbReference>
<dbReference type="GO" id="GO:0061630">
    <property type="term" value="F:ubiquitin protein ligase activity"/>
    <property type="evidence" value="ECO:0007669"/>
    <property type="project" value="TreeGrafter"/>
</dbReference>
<dbReference type="EMBL" id="CAICTM010000532">
    <property type="protein sequence ID" value="CAB9512378.1"/>
    <property type="molecule type" value="Genomic_DNA"/>
</dbReference>
<dbReference type="GO" id="GO:0008270">
    <property type="term" value="F:zinc ion binding"/>
    <property type="evidence" value="ECO:0007669"/>
    <property type="project" value="UniProtKB-KW"/>
</dbReference>
<organism evidence="4 5">
    <name type="scientific">Seminavis robusta</name>
    <dbReference type="NCBI Taxonomy" id="568900"/>
    <lineage>
        <taxon>Eukaryota</taxon>
        <taxon>Sar</taxon>
        <taxon>Stramenopiles</taxon>
        <taxon>Ochrophyta</taxon>
        <taxon>Bacillariophyta</taxon>
        <taxon>Bacillariophyceae</taxon>
        <taxon>Bacillariophycidae</taxon>
        <taxon>Naviculales</taxon>
        <taxon>Naviculaceae</taxon>
        <taxon>Seminavis</taxon>
    </lineage>
</organism>
<evidence type="ECO:0000256" key="2">
    <source>
        <dbReference type="SAM" id="MobiDB-lite"/>
    </source>
</evidence>
<protein>
    <recommendedName>
        <fullName evidence="3">RING-type domain-containing protein</fullName>
    </recommendedName>
</protein>
<dbReference type="GO" id="GO:0016567">
    <property type="term" value="P:protein ubiquitination"/>
    <property type="evidence" value="ECO:0007669"/>
    <property type="project" value="TreeGrafter"/>
</dbReference>
<evidence type="ECO:0000259" key="3">
    <source>
        <dbReference type="PROSITE" id="PS50089"/>
    </source>
</evidence>
<dbReference type="PANTHER" id="PTHR46569">
    <property type="entry name" value="E3 UBIQUITIN-PROTEIN LIGASE TRAIP"/>
    <property type="match status" value="1"/>
</dbReference>
<dbReference type="Proteomes" id="UP001153069">
    <property type="component" value="Unassembled WGS sequence"/>
</dbReference>
<accession>A0A9N8HEU2</accession>
<dbReference type="SMART" id="SM00184">
    <property type="entry name" value="RING"/>
    <property type="match status" value="1"/>
</dbReference>
<dbReference type="GO" id="GO:0031297">
    <property type="term" value="P:replication fork processing"/>
    <property type="evidence" value="ECO:0007669"/>
    <property type="project" value="TreeGrafter"/>
</dbReference>
<dbReference type="InterPro" id="IPR052639">
    <property type="entry name" value="TRAIP_ubiq-protein_ligase"/>
</dbReference>
<keyword evidence="1" id="KW-0479">Metal-binding</keyword>
<comment type="caution">
    <text evidence="4">The sequence shown here is derived from an EMBL/GenBank/DDBJ whole genome shotgun (WGS) entry which is preliminary data.</text>
</comment>
<keyword evidence="1" id="KW-0863">Zinc-finger</keyword>
<dbReference type="PANTHER" id="PTHR46569:SF1">
    <property type="entry name" value="E3 UBIQUITIN-PROTEIN LIGASE RFWD3-RELATED"/>
    <property type="match status" value="1"/>
</dbReference>
<feature type="compositionally biased region" description="Basic and acidic residues" evidence="2">
    <location>
        <begin position="111"/>
        <end position="123"/>
    </location>
</feature>
<reference evidence="4" key="1">
    <citation type="submission" date="2020-06" db="EMBL/GenBank/DDBJ databases">
        <authorList>
            <consortium name="Plant Systems Biology data submission"/>
        </authorList>
    </citation>
    <scope>NUCLEOTIDE SEQUENCE</scope>
    <source>
        <strain evidence="4">D6</strain>
    </source>
</reference>
<feature type="region of interest" description="Disordered" evidence="2">
    <location>
        <begin position="206"/>
        <end position="335"/>
    </location>
</feature>